<dbReference type="Pfam" id="PF15268">
    <property type="entry name" value="Dapper"/>
    <property type="match status" value="1"/>
</dbReference>
<comment type="similarity">
    <text evidence="1">Belongs to the dapper family.</text>
</comment>
<dbReference type="Bgee" id="ENSELUG00000010583">
    <property type="expression patterns" value="Expressed in ovary and 6 other cell types or tissues"/>
</dbReference>
<accession>A0A3P8ZWJ6</accession>
<sequence length="850" mass="92679">MAAGIDRGRVGERLQAALAGLQELHFLKEKQCNMVNWALRMDREVSGDSTETITDGRSPVTEELRLEATLSALKQQLSRLRRQDAGLKTHLQQLDQQISELKLDVGKASTEQQESDSRPSSGFYDLSDGGSCSLSNSCTSVYSECVSSSSQTSLLPPNGSSESHTHSAAAQPTEKSRRRSADETTTLPNPPRVTGLHLGSSRLRTGAAATGWARQRPVSTGDLERMMTPGLSKSKYVDVKKSPLCSNIRSSSTVDHKYQSNLVSRNGAEIYLYPSPLHVVALQSPIFSLGEEPTVPDALGSPSDAVLETVQTGRVEGTDAKPLGYIDKLLQRSVSKMNVPTELNRDAIQIPKNCLPRNEVGTVVQGPPPQAVIMSRSDVRPVDKQRQSRMHIGEEPANDVNLTQQALGAAFLQTSYRYSYPTAVREYSRGVYTASKTNVVKVLSSGVKERGNPGMCHVEVPGGEFDRKQSNSRLGSGFMGVAHSSNTEEAQGPEKERHLSDFVHAQFVPAGSQQVKVRPAEPKTKAVRLRRKSFEKPSCAMRLQPQGHSSNERPREASVEARVERELPGRTCQSQRPASCLVKECGHSGSESSLCGSTFSYAKPQVHAQPLTIPASKSTKVRRPHYSESDQPPLDQRKRKQGTPKWPSDIEMFQAMCAQQVNGQRRVVQNGGPESRLSMGRGLSARPHTTHWGGVEPHRAPRSSVSSSSYFSQHNTRYPPAPYPVSTRNSSTCESEYSADCASLFHSTIAESSEGELSDNTINRFGDSESSQSDSQSHSDSCSSLSLDEGSQEEGGFVWAEATLGPVAAGLPLQQLPHPEPPGCRIKASRALKKKIRRFQPASMKVMTLV</sequence>
<reference evidence="4" key="3">
    <citation type="submission" date="2025-08" db="UniProtKB">
        <authorList>
            <consortium name="Ensembl"/>
        </authorList>
    </citation>
    <scope>IDENTIFICATION</scope>
</reference>
<evidence type="ECO:0000256" key="1">
    <source>
        <dbReference type="ARBA" id="ARBA00010807"/>
    </source>
</evidence>
<feature type="region of interest" description="Disordered" evidence="3">
    <location>
        <begin position="610"/>
        <end position="646"/>
    </location>
</feature>
<evidence type="ECO:0000256" key="2">
    <source>
        <dbReference type="ARBA" id="ARBA00023054"/>
    </source>
</evidence>
<evidence type="ECO:0000313" key="4">
    <source>
        <dbReference type="Ensembl" id="ENSELUP00000032688.2"/>
    </source>
</evidence>
<dbReference type="InParanoid" id="A0A3P8ZWJ6"/>
<feature type="compositionally biased region" description="Basic and acidic residues" evidence="3">
    <location>
        <begin position="550"/>
        <end position="559"/>
    </location>
</feature>
<reference evidence="5" key="1">
    <citation type="journal article" date="2014" name="PLoS ONE">
        <title>The genome and linkage map of the northern pike (Esox lucius): conserved synteny revealed between the salmonid sister group and the Neoteleostei.</title>
        <authorList>
            <person name="Rondeau E.B."/>
            <person name="Minkley D.R."/>
            <person name="Leong J.S."/>
            <person name="Messmer A.M."/>
            <person name="Jantzen J.R."/>
            <person name="von Schalburg K.R."/>
            <person name="Lemon C."/>
            <person name="Bird N.H."/>
            <person name="Koop B.F."/>
        </authorList>
    </citation>
    <scope>NUCLEOTIDE SEQUENCE</scope>
</reference>
<dbReference type="OrthoDB" id="9950432at2759"/>
<dbReference type="FunCoup" id="A0A3P8ZWJ6">
    <property type="interactions" value="767"/>
</dbReference>
<dbReference type="AlphaFoldDB" id="A0A3P8ZWJ6"/>
<dbReference type="GO" id="GO:0048332">
    <property type="term" value="P:mesoderm morphogenesis"/>
    <property type="evidence" value="ECO:0007669"/>
    <property type="project" value="Ensembl"/>
</dbReference>
<feature type="compositionally biased region" description="Polar residues" evidence="3">
    <location>
        <begin position="154"/>
        <end position="170"/>
    </location>
</feature>
<organism evidence="4 5">
    <name type="scientific">Esox lucius</name>
    <name type="common">Northern pike</name>
    <dbReference type="NCBI Taxonomy" id="8010"/>
    <lineage>
        <taxon>Eukaryota</taxon>
        <taxon>Metazoa</taxon>
        <taxon>Chordata</taxon>
        <taxon>Craniata</taxon>
        <taxon>Vertebrata</taxon>
        <taxon>Euteleostomi</taxon>
        <taxon>Actinopterygii</taxon>
        <taxon>Neopterygii</taxon>
        <taxon>Teleostei</taxon>
        <taxon>Protacanthopterygii</taxon>
        <taxon>Esociformes</taxon>
        <taxon>Esocidae</taxon>
        <taxon>Esox</taxon>
    </lineage>
</organism>
<dbReference type="STRING" id="8010.ENSELUP00000032688"/>
<feature type="region of interest" description="Disordered" evidence="3">
    <location>
        <begin position="105"/>
        <end position="124"/>
    </location>
</feature>
<evidence type="ECO:0000256" key="3">
    <source>
        <dbReference type="SAM" id="MobiDB-lite"/>
    </source>
</evidence>
<dbReference type="GO" id="GO:0016055">
    <property type="term" value="P:Wnt signaling pathway"/>
    <property type="evidence" value="ECO:0007669"/>
    <property type="project" value="Ensembl"/>
</dbReference>
<feature type="region of interest" description="Disordered" evidence="3">
    <location>
        <begin position="669"/>
        <end position="730"/>
    </location>
</feature>
<dbReference type="GO" id="GO:1900108">
    <property type="term" value="P:negative regulation of nodal signaling pathway"/>
    <property type="evidence" value="ECO:0007669"/>
    <property type="project" value="TreeGrafter"/>
</dbReference>
<dbReference type="GeneID" id="105027226"/>
<dbReference type="Proteomes" id="UP000265140">
    <property type="component" value="Chromosome 6"/>
</dbReference>
<dbReference type="PANTHER" id="PTHR15919">
    <property type="entry name" value="DAPPER-RELATED"/>
    <property type="match status" value="1"/>
</dbReference>
<keyword evidence="2" id="KW-0175">Coiled coil</keyword>
<dbReference type="GeneTree" id="ENSGT00950000183181"/>
<dbReference type="Ensembl" id="ENSELUT00000002745.3">
    <property type="protein sequence ID" value="ENSELUP00000032688.2"/>
    <property type="gene ID" value="ENSELUG00000010583.3"/>
</dbReference>
<protein>
    <recommendedName>
        <fullName evidence="6">Dishevelled-binding antagonist of beta-catenin 2</fullName>
    </recommendedName>
</protein>
<feature type="compositionally biased region" description="Low complexity" evidence="3">
    <location>
        <begin position="703"/>
        <end position="712"/>
    </location>
</feature>
<feature type="region of interest" description="Disordered" evidence="3">
    <location>
        <begin position="752"/>
        <end position="789"/>
    </location>
</feature>
<dbReference type="OMA" id="GNDVYPY"/>
<evidence type="ECO:0008006" key="6">
    <source>
        <dbReference type="Google" id="ProtNLM"/>
    </source>
</evidence>
<feature type="region of interest" description="Disordered" evidence="3">
    <location>
        <begin position="537"/>
        <end position="559"/>
    </location>
</feature>
<proteinExistence type="inferred from homology"/>
<dbReference type="GO" id="GO:0005737">
    <property type="term" value="C:cytoplasm"/>
    <property type="evidence" value="ECO:0007669"/>
    <property type="project" value="TreeGrafter"/>
</dbReference>
<dbReference type="PANTHER" id="PTHR15919:SF13">
    <property type="entry name" value="DAPPER HOMOLOG 2"/>
    <property type="match status" value="1"/>
</dbReference>
<evidence type="ECO:0000313" key="5">
    <source>
        <dbReference type="Proteomes" id="UP000265140"/>
    </source>
</evidence>
<gene>
    <name evidence="4" type="primary">DACT2</name>
</gene>
<reference evidence="4" key="4">
    <citation type="submission" date="2025-09" db="UniProtKB">
        <authorList>
            <consortium name="Ensembl"/>
        </authorList>
    </citation>
    <scope>IDENTIFICATION</scope>
</reference>
<feature type="compositionally biased region" description="Low complexity" evidence="3">
    <location>
        <begin position="768"/>
        <end position="789"/>
    </location>
</feature>
<feature type="region of interest" description="Disordered" evidence="3">
    <location>
        <begin position="149"/>
        <end position="214"/>
    </location>
</feature>
<reference evidence="4" key="2">
    <citation type="submission" date="2020-02" db="EMBL/GenBank/DDBJ databases">
        <title>Esox lucius (northern pike) genome, fEsoLuc1, primary haplotype.</title>
        <authorList>
            <person name="Myers G."/>
            <person name="Karagic N."/>
            <person name="Meyer A."/>
            <person name="Pippel M."/>
            <person name="Reichard M."/>
            <person name="Winkler S."/>
            <person name="Tracey A."/>
            <person name="Sims Y."/>
            <person name="Howe K."/>
            <person name="Rhie A."/>
            <person name="Formenti G."/>
            <person name="Durbin R."/>
            <person name="Fedrigo O."/>
            <person name="Jarvis E.D."/>
        </authorList>
    </citation>
    <scope>NUCLEOTIDE SEQUENCE [LARGE SCALE GENOMIC DNA]</scope>
</reference>
<dbReference type="RefSeq" id="XP_010897513.2">
    <property type="nucleotide sequence ID" value="XM_010899211.3"/>
</dbReference>
<dbReference type="InterPro" id="IPR024843">
    <property type="entry name" value="Dapper"/>
</dbReference>
<keyword evidence="5" id="KW-1185">Reference proteome</keyword>
<name>A0A3P8ZWJ6_ESOLU</name>